<proteinExistence type="predicted"/>
<dbReference type="InterPro" id="IPR001611">
    <property type="entry name" value="Leu-rich_rpt"/>
</dbReference>
<gene>
    <name evidence="5" type="ORF">PROFUN_10073</name>
</gene>
<feature type="compositionally biased region" description="Polar residues" evidence="3">
    <location>
        <begin position="582"/>
        <end position="593"/>
    </location>
</feature>
<dbReference type="Proteomes" id="UP000241769">
    <property type="component" value="Unassembled WGS sequence"/>
</dbReference>
<feature type="region of interest" description="Disordered" evidence="3">
    <location>
        <begin position="528"/>
        <end position="549"/>
    </location>
</feature>
<comment type="caution">
    <text evidence="5">The sequence shown here is derived from an EMBL/GenBank/DDBJ whole genome shotgun (WGS) entry which is preliminary data.</text>
</comment>
<accession>A0A2P6NEW1</accession>
<dbReference type="OrthoDB" id="676979at2759"/>
<dbReference type="GO" id="GO:0005737">
    <property type="term" value="C:cytoplasm"/>
    <property type="evidence" value="ECO:0007669"/>
    <property type="project" value="TreeGrafter"/>
</dbReference>
<reference evidence="5 6" key="1">
    <citation type="journal article" date="2018" name="Genome Biol. Evol.">
        <title>Multiple Roots of Fruiting Body Formation in Amoebozoa.</title>
        <authorList>
            <person name="Hillmann F."/>
            <person name="Forbes G."/>
            <person name="Novohradska S."/>
            <person name="Ferling I."/>
            <person name="Riege K."/>
            <person name="Groth M."/>
            <person name="Westermann M."/>
            <person name="Marz M."/>
            <person name="Spaller T."/>
            <person name="Winckler T."/>
            <person name="Schaap P."/>
            <person name="Glockner G."/>
        </authorList>
    </citation>
    <scope>NUCLEOTIDE SEQUENCE [LARGE SCALE GENOMIC DNA]</scope>
    <source>
        <strain evidence="5 6">Jena</strain>
    </source>
</reference>
<evidence type="ECO:0000259" key="4">
    <source>
        <dbReference type="Pfam" id="PF23598"/>
    </source>
</evidence>
<evidence type="ECO:0000256" key="2">
    <source>
        <dbReference type="ARBA" id="ARBA00022737"/>
    </source>
</evidence>
<feature type="compositionally biased region" description="Low complexity" evidence="3">
    <location>
        <begin position="648"/>
        <end position="662"/>
    </location>
</feature>
<dbReference type="Gene3D" id="3.80.10.10">
    <property type="entry name" value="Ribonuclease Inhibitor"/>
    <property type="match status" value="2"/>
</dbReference>
<feature type="compositionally biased region" description="Polar residues" evidence="3">
    <location>
        <begin position="97"/>
        <end position="110"/>
    </location>
</feature>
<keyword evidence="2" id="KW-0677">Repeat</keyword>
<feature type="region of interest" description="Disordered" evidence="3">
    <location>
        <begin position="97"/>
        <end position="130"/>
    </location>
</feature>
<dbReference type="AlphaFoldDB" id="A0A2P6NEW1"/>
<protein>
    <recommendedName>
        <fullName evidence="4">Disease resistance R13L4/SHOC-2-like LRR domain-containing protein</fullName>
    </recommendedName>
</protein>
<dbReference type="Pfam" id="PF13855">
    <property type="entry name" value="LRR_8"/>
    <property type="match status" value="1"/>
</dbReference>
<feature type="domain" description="Disease resistance R13L4/SHOC-2-like LRR" evidence="4">
    <location>
        <begin position="163"/>
        <end position="259"/>
    </location>
</feature>
<dbReference type="InParanoid" id="A0A2P6NEW1"/>
<keyword evidence="1" id="KW-0433">Leucine-rich repeat</keyword>
<feature type="compositionally biased region" description="Basic and acidic residues" evidence="3">
    <location>
        <begin position="679"/>
        <end position="704"/>
    </location>
</feature>
<feature type="compositionally biased region" description="Basic and acidic residues" evidence="3">
    <location>
        <begin position="624"/>
        <end position="643"/>
    </location>
</feature>
<dbReference type="SUPFAM" id="SSF52058">
    <property type="entry name" value="L domain-like"/>
    <property type="match status" value="1"/>
</dbReference>
<dbReference type="InterPro" id="IPR032675">
    <property type="entry name" value="LRR_dom_sf"/>
</dbReference>
<feature type="region of interest" description="Disordered" evidence="3">
    <location>
        <begin position="751"/>
        <end position="774"/>
    </location>
</feature>
<dbReference type="InterPro" id="IPR055414">
    <property type="entry name" value="LRR_R13L4/SHOC2-like"/>
</dbReference>
<dbReference type="InterPro" id="IPR003591">
    <property type="entry name" value="Leu-rich_rpt_typical-subtyp"/>
</dbReference>
<dbReference type="PROSITE" id="PS51450">
    <property type="entry name" value="LRR"/>
    <property type="match status" value="1"/>
</dbReference>
<dbReference type="Pfam" id="PF23598">
    <property type="entry name" value="LRR_14"/>
    <property type="match status" value="1"/>
</dbReference>
<evidence type="ECO:0000313" key="6">
    <source>
        <dbReference type="Proteomes" id="UP000241769"/>
    </source>
</evidence>
<keyword evidence="6" id="KW-1185">Reference proteome</keyword>
<dbReference type="STRING" id="1890364.A0A2P6NEW1"/>
<dbReference type="EMBL" id="MDYQ01000101">
    <property type="protein sequence ID" value="PRP82503.1"/>
    <property type="molecule type" value="Genomic_DNA"/>
</dbReference>
<feature type="region of interest" description="Disordered" evidence="3">
    <location>
        <begin position="569"/>
        <end position="704"/>
    </location>
</feature>
<evidence type="ECO:0000256" key="3">
    <source>
        <dbReference type="SAM" id="MobiDB-lite"/>
    </source>
</evidence>
<dbReference type="PANTHER" id="PTHR48051">
    <property type="match status" value="1"/>
</dbReference>
<dbReference type="PANTHER" id="PTHR48051:SF1">
    <property type="entry name" value="RAS SUPPRESSOR PROTEIN 1"/>
    <property type="match status" value="1"/>
</dbReference>
<name>A0A2P6NEW1_9EUKA</name>
<sequence>MGRCAWCRWIYSNIPEVESFSKGGDARSSLTKNQDEPETMAIDKSHFAIPTNSCFVRLLASFASQFISSLNDHAIHYQTNENSGVHKSELVNESLKGRSQQAMTSFNPQPIKSPPTGRRPHNIRSPLRNTGSLIDPETCVELCGLDLDTLSNIGPNQASSVVSLLLSRNNFVMAPVNIEMFRNIEVLDMSECKITEFSISFCNLTMLRELRLSNNTIPAIPVEISRLNKLKVLIIHHNSISSVPDEIGRLVRLEEFDLSHNHLTGGISSKIGDCWSLQVLRLQSCQLTRIPDEISQLEQLMELQLSHNALTQLPSDIGNLYSLKLLLLHGNRLTNLPTSIGRCKGLGSPEGQIQIGGNPFTDPQLIKLNSLESGAIFSQLQSRYNEEEDLSKPAGSTDQTRDKVYLVARWTILHIPGLKDRLWVMKKQLAPGIPHSEADHVISTVEQLVELSESSRKGLPQIRPVSQEMGSNERKKAERNIVELNLTLSAISKALTNQLKVLAVNDIVVMTKYVRAMQNILDQSTTKEIAREKEGKEEREGNKSTRGKLEVKEKITETINTRANTFPLESLQGFNSKGPHRQTVSGETNTVSKVPQMKQEVPYRDRGETSPRPIANRPSSPDIPRVDASKEKKEDLITGEKKTQWRMSGSHRTSGGTTTSLGLAKTRSSGGFPPTLLSDAEKSFEESPSDKSELTPEKRAEREAAIRTERTLRRTIEKEAEKGTVDAPRQHKGIPTPIRLFYMPMPTCDIHPQDITTRTPPPTKAIPIVAQTKQ</sequence>
<organism evidence="5 6">
    <name type="scientific">Planoprotostelium fungivorum</name>
    <dbReference type="NCBI Taxonomy" id="1890364"/>
    <lineage>
        <taxon>Eukaryota</taxon>
        <taxon>Amoebozoa</taxon>
        <taxon>Evosea</taxon>
        <taxon>Variosea</taxon>
        <taxon>Cavosteliida</taxon>
        <taxon>Cavosteliaceae</taxon>
        <taxon>Planoprotostelium</taxon>
    </lineage>
</organism>
<evidence type="ECO:0000313" key="5">
    <source>
        <dbReference type="EMBL" id="PRP82503.1"/>
    </source>
</evidence>
<dbReference type="SMART" id="SM00369">
    <property type="entry name" value="LRR_TYP"/>
    <property type="match status" value="5"/>
</dbReference>
<evidence type="ECO:0000256" key="1">
    <source>
        <dbReference type="ARBA" id="ARBA00022614"/>
    </source>
</evidence>
<dbReference type="InterPro" id="IPR050216">
    <property type="entry name" value="LRR_domain-containing"/>
</dbReference>